<sequence>MVDIPILMGRLYKYSNKKVPIYLCSDFAKNGASKYIGTFFTRLSKCNGAPSK</sequence>
<gene>
    <name evidence="1" type="ORF">VEIT17_16750</name>
</gene>
<evidence type="ECO:0000313" key="1">
    <source>
        <dbReference type="EMBL" id="BBU35229.1"/>
    </source>
</evidence>
<protein>
    <submittedName>
        <fullName evidence="1">Uncharacterized protein</fullName>
    </submittedName>
</protein>
<organism evidence="1 2">
    <name type="scientific">Veillonella nakazawae</name>
    <dbReference type="NCBI Taxonomy" id="2682456"/>
    <lineage>
        <taxon>Bacteria</taxon>
        <taxon>Bacillati</taxon>
        <taxon>Bacillota</taxon>
        <taxon>Negativicutes</taxon>
        <taxon>Veillonellales</taxon>
        <taxon>Veillonellaceae</taxon>
        <taxon>Veillonella</taxon>
    </lineage>
</organism>
<accession>A0ABN5XR57</accession>
<reference evidence="1 2" key="1">
    <citation type="journal article" date="2020" name="Int. J. Syst. Evol. Microbiol.">
        <title>Veillonella nakazawae sp. nov., an anaerobic gram-negative coccus isolated from the oral cavity of Japanese children.</title>
        <authorList>
            <person name="Mashima I."/>
            <person name="Theodorea C.F."/>
            <person name="Djais A.A."/>
            <person name="Kunihiro T."/>
            <person name="Kawamura Y."/>
            <person name="Otomo M."/>
            <person name="Saitoh M."/>
            <person name="Tamai R."/>
            <person name="Kiyoura Y."/>
        </authorList>
    </citation>
    <scope>NUCLEOTIDE SEQUENCE [LARGE SCALE GENOMIC DNA]</scope>
    <source>
        <strain evidence="1 2">T1-7</strain>
    </source>
</reference>
<dbReference type="Proteomes" id="UP000509249">
    <property type="component" value="Chromosome"/>
</dbReference>
<evidence type="ECO:0000313" key="2">
    <source>
        <dbReference type="Proteomes" id="UP000509249"/>
    </source>
</evidence>
<proteinExistence type="predicted"/>
<keyword evidence="2" id="KW-1185">Reference proteome</keyword>
<dbReference type="EMBL" id="AP022321">
    <property type="protein sequence ID" value="BBU35229.1"/>
    <property type="molecule type" value="Genomic_DNA"/>
</dbReference>
<name>A0ABN5XR57_9FIRM</name>